<organism evidence="17">
    <name type="scientific">Arcella intermedia</name>
    <dbReference type="NCBI Taxonomy" id="1963864"/>
    <lineage>
        <taxon>Eukaryota</taxon>
        <taxon>Amoebozoa</taxon>
        <taxon>Tubulinea</taxon>
        <taxon>Elardia</taxon>
        <taxon>Arcellinida</taxon>
        <taxon>Sphaerothecina</taxon>
        <taxon>Arcellidae</taxon>
        <taxon>Arcella</taxon>
    </lineage>
</organism>
<dbReference type="GO" id="GO:0006397">
    <property type="term" value="P:mRNA processing"/>
    <property type="evidence" value="ECO:0007669"/>
    <property type="project" value="UniProtKB-KW"/>
</dbReference>
<evidence type="ECO:0000256" key="4">
    <source>
        <dbReference type="ARBA" id="ARBA00010912"/>
    </source>
</evidence>
<dbReference type="PANTHER" id="PTHR10682:SF10">
    <property type="entry name" value="POLYNUCLEOTIDE ADENYLYLTRANSFERASE"/>
    <property type="match status" value="1"/>
</dbReference>
<dbReference type="Pfam" id="PF20750">
    <property type="entry name" value="PAP_NTPase"/>
    <property type="match status" value="1"/>
</dbReference>
<protein>
    <recommendedName>
        <fullName evidence="5">polynucleotide adenylyltransferase</fullName>
        <ecNumber evidence="5">2.7.7.19</ecNumber>
    </recommendedName>
</protein>
<keyword evidence="10" id="KW-0067">ATP-binding</keyword>
<evidence type="ECO:0000256" key="5">
    <source>
        <dbReference type="ARBA" id="ARBA00012388"/>
    </source>
</evidence>
<proteinExistence type="inferred from homology"/>
<dbReference type="Gene3D" id="3.30.460.10">
    <property type="entry name" value="Beta Polymerase, domain 2"/>
    <property type="match status" value="1"/>
</dbReference>
<evidence type="ECO:0000256" key="12">
    <source>
        <dbReference type="ARBA" id="ARBA00023242"/>
    </source>
</evidence>
<evidence type="ECO:0000256" key="2">
    <source>
        <dbReference type="ARBA" id="ARBA00001946"/>
    </source>
</evidence>
<dbReference type="Pfam" id="PF04928">
    <property type="entry name" value="PAP_central"/>
    <property type="match status" value="1"/>
</dbReference>
<dbReference type="EC" id="2.7.7.19" evidence="5"/>
<feature type="domain" description="Poly(A) polymerase RNA-binding" evidence="14">
    <location>
        <begin position="346"/>
        <end position="404"/>
    </location>
</feature>
<dbReference type="InterPro" id="IPR007010">
    <property type="entry name" value="PolA_pol_RNA-bd_dom"/>
</dbReference>
<dbReference type="Pfam" id="PF04926">
    <property type="entry name" value="PAP_RNA-bind"/>
    <property type="match status" value="2"/>
</dbReference>
<keyword evidence="6" id="KW-0507">mRNA processing</keyword>
<dbReference type="InterPro" id="IPR007012">
    <property type="entry name" value="PolA_pol_cen_dom"/>
</dbReference>
<evidence type="ECO:0000313" key="17">
    <source>
        <dbReference type="EMBL" id="NDV29883.1"/>
    </source>
</evidence>
<dbReference type="PANTHER" id="PTHR10682">
    <property type="entry name" value="POLY A POLYMERASE"/>
    <property type="match status" value="1"/>
</dbReference>
<dbReference type="FunFam" id="3.30.460.10:FF:000002">
    <property type="entry name" value="Poly(A) polymerase alpha, putative"/>
    <property type="match status" value="1"/>
</dbReference>
<dbReference type="InterPro" id="IPR048840">
    <property type="entry name" value="PolA_pol_NTPase"/>
</dbReference>
<evidence type="ECO:0000256" key="6">
    <source>
        <dbReference type="ARBA" id="ARBA00022664"/>
    </source>
</evidence>
<dbReference type="GO" id="GO:0031123">
    <property type="term" value="P:RNA 3'-end processing"/>
    <property type="evidence" value="ECO:0007669"/>
    <property type="project" value="InterPro"/>
</dbReference>
<feature type="domain" description="Poly(A) polymerase central" evidence="15">
    <location>
        <begin position="197"/>
        <end position="343"/>
    </location>
</feature>
<dbReference type="SUPFAM" id="SSF55003">
    <property type="entry name" value="PAP/Archaeal CCA-adding enzyme, C-terminal domain"/>
    <property type="match status" value="1"/>
</dbReference>
<dbReference type="AlphaFoldDB" id="A0A6B2KYP3"/>
<dbReference type="GO" id="GO:0003723">
    <property type="term" value="F:RNA binding"/>
    <property type="evidence" value="ECO:0007669"/>
    <property type="project" value="InterPro"/>
</dbReference>
<accession>A0A6B2KYP3</accession>
<feature type="domain" description="Poly(A) polymerase RNA-binding" evidence="14">
    <location>
        <begin position="409"/>
        <end position="480"/>
    </location>
</feature>
<comment type="cofactor">
    <cofactor evidence="1">
        <name>Mn(2+)</name>
        <dbReference type="ChEBI" id="CHEBI:29035"/>
    </cofactor>
</comment>
<evidence type="ECO:0000259" key="16">
    <source>
        <dbReference type="Pfam" id="PF20750"/>
    </source>
</evidence>
<dbReference type="SUPFAM" id="SSF81301">
    <property type="entry name" value="Nucleotidyltransferase"/>
    <property type="match status" value="1"/>
</dbReference>
<keyword evidence="7" id="KW-0808">Transferase</keyword>
<dbReference type="GO" id="GO:0005524">
    <property type="term" value="F:ATP binding"/>
    <property type="evidence" value="ECO:0007669"/>
    <property type="project" value="UniProtKB-KW"/>
</dbReference>
<feature type="compositionally biased region" description="Pro residues" evidence="13">
    <location>
        <begin position="560"/>
        <end position="570"/>
    </location>
</feature>
<comment type="similarity">
    <text evidence="4">Belongs to the poly(A) polymerase family.</text>
</comment>
<dbReference type="Gene3D" id="3.30.70.590">
    <property type="entry name" value="Poly(A) polymerase predicted RNA binding domain"/>
    <property type="match status" value="2"/>
</dbReference>
<keyword evidence="9" id="KW-0547">Nucleotide-binding</keyword>
<dbReference type="InterPro" id="IPR011068">
    <property type="entry name" value="NuclTrfase_I-like_C"/>
</dbReference>
<evidence type="ECO:0000259" key="15">
    <source>
        <dbReference type="Pfam" id="PF04928"/>
    </source>
</evidence>
<feature type="compositionally biased region" description="Polar residues" evidence="13">
    <location>
        <begin position="599"/>
        <end position="620"/>
    </location>
</feature>
<dbReference type="GO" id="GO:0005634">
    <property type="term" value="C:nucleus"/>
    <property type="evidence" value="ECO:0007669"/>
    <property type="project" value="UniProtKB-SubCell"/>
</dbReference>
<dbReference type="FunFam" id="1.10.1410.10:FF:000001">
    <property type="entry name" value="Putative poly(A) polymerase gamma"/>
    <property type="match status" value="1"/>
</dbReference>
<dbReference type="InterPro" id="IPR043519">
    <property type="entry name" value="NT_sf"/>
</dbReference>
<keyword evidence="12" id="KW-0539">Nucleus</keyword>
<comment type="subcellular location">
    <subcellularLocation>
        <location evidence="3">Nucleus</location>
    </subcellularLocation>
</comment>
<comment type="cofactor">
    <cofactor evidence="2">
        <name>Mg(2+)</name>
        <dbReference type="ChEBI" id="CHEBI:18420"/>
    </cofactor>
</comment>
<evidence type="ECO:0000256" key="3">
    <source>
        <dbReference type="ARBA" id="ARBA00004123"/>
    </source>
</evidence>
<dbReference type="SUPFAM" id="SSF81631">
    <property type="entry name" value="PAP/OAS1 substrate-binding domain"/>
    <property type="match status" value="1"/>
</dbReference>
<evidence type="ECO:0000256" key="10">
    <source>
        <dbReference type="ARBA" id="ARBA00022840"/>
    </source>
</evidence>
<evidence type="ECO:0000256" key="8">
    <source>
        <dbReference type="ARBA" id="ARBA00022723"/>
    </source>
</evidence>
<feature type="domain" description="Poly(A) polymerase nucleotidyltransferase" evidence="16">
    <location>
        <begin position="2"/>
        <end position="192"/>
    </location>
</feature>
<evidence type="ECO:0000259" key="14">
    <source>
        <dbReference type="Pfam" id="PF04926"/>
    </source>
</evidence>
<evidence type="ECO:0000256" key="7">
    <source>
        <dbReference type="ARBA" id="ARBA00022679"/>
    </source>
</evidence>
<feature type="region of interest" description="Disordered" evidence="13">
    <location>
        <begin position="472"/>
        <end position="620"/>
    </location>
</feature>
<dbReference type="GO" id="GO:0046872">
    <property type="term" value="F:metal ion binding"/>
    <property type="evidence" value="ECO:0007669"/>
    <property type="project" value="UniProtKB-KW"/>
</dbReference>
<dbReference type="CDD" id="cd05402">
    <property type="entry name" value="NT_PAP_TUTase"/>
    <property type="match status" value="1"/>
</dbReference>
<dbReference type="Gene3D" id="1.10.1410.10">
    <property type="match status" value="1"/>
</dbReference>
<feature type="compositionally biased region" description="Low complexity" evidence="13">
    <location>
        <begin position="500"/>
        <end position="515"/>
    </location>
</feature>
<dbReference type="EMBL" id="GIBP01000914">
    <property type="protein sequence ID" value="NDV29883.1"/>
    <property type="molecule type" value="Transcribed_RNA"/>
</dbReference>
<sequence length="701" mass="78145">MPPITTALPTSADISLTQQLELALNNFNLYETAEQSEKREHILGKLNLIVNDWVTQVSINKGLPEESAKESGARILTFGSYRLGVNSPGSDMDTLCLVPRHIDRKDFFDSLGSILKAHPEVTHFIAVPDAYVPVMKLYFENIQIDLLCSILSVPTIPEDINILDPRNLQHIDDQSVRSLNGCRVADQIIQLVPSVDNFRTALICIKKWAKARGIYSNVMGFFGGISWALLTAFVCQLYPNAAPSTLVSRFFRIYTNWKWPTPVLLTSIEEGGPFSHKVWNPRTNFRDREHLMPIITPAYPSMNSTYNVSESTKKIILKEFQRGLEITSAFEKKEKRWEDLFEEFKFWETFQFYIRIDCMARSEPEYRKWVGFVESKVRLLILKLEKTPFVECVHPHPEGITYTHLQFPHASAFFLGVQLGSSTARTNGTKVDLTPAVIDFLKQVKDWKERTVDMEITVNSIKESQLPDFVFAEGKRPEKKRKRNGTTMDRPAKVPKRSPEGPSHGSSGSSFSESEVWPPTPLATPVLSPRPSSPTPQKVDTPTETSSSPIPLTLASTPQTPTPPSTPSTPPESSTPQPSPSSPPSPKTTKGPTLGMPIETSTSVSNEGHNDILSNNSPTSAGLFNTTKVTSQIAACLDNENNMDPQKSPPNKLNGLGVAGRSLGAGVMKVTERRYQGRRVGPAEMLNNQQNRMRSANMHNI</sequence>
<feature type="compositionally biased region" description="Polar residues" evidence="13">
    <location>
        <begin position="535"/>
        <end position="550"/>
    </location>
</feature>
<evidence type="ECO:0000256" key="9">
    <source>
        <dbReference type="ARBA" id="ARBA00022741"/>
    </source>
</evidence>
<evidence type="ECO:0000256" key="1">
    <source>
        <dbReference type="ARBA" id="ARBA00001936"/>
    </source>
</evidence>
<keyword evidence="11" id="KW-0460">Magnesium</keyword>
<evidence type="ECO:0000256" key="13">
    <source>
        <dbReference type="SAM" id="MobiDB-lite"/>
    </source>
</evidence>
<name>A0A6B2KYP3_9EUKA</name>
<feature type="compositionally biased region" description="Pro residues" evidence="13">
    <location>
        <begin position="577"/>
        <end position="586"/>
    </location>
</feature>
<dbReference type="GO" id="GO:1990817">
    <property type="term" value="F:poly(A) RNA polymerase activity"/>
    <property type="evidence" value="ECO:0007669"/>
    <property type="project" value="UniProtKB-EC"/>
</dbReference>
<keyword evidence="8" id="KW-0479">Metal-binding</keyword>
<evidence type="ECO:0000256" key="11">
    <source>
        <dbReference type="ARBA" id="ARBA00022842"/>
    </source>
</evidence>
<reference evidence="17" key="1">
    <citation type="journal article" date="2020" name="J. Eukaryot. Microbiol.">
        <title>De novo Sequencing, Assembly and Annotation of the Transcriptome for the Free-Living Testate Amoeba Arcella intermedia.</title>
        <authorList>
            <person name="Ribeiro G.M."/>
            <person name="Porfirio-Sousa A.L."/>
            <person name="Maurer-Alcala X.X."/>
            <person name="Katz L.A."/>
            <person name="Lahr D.J.G."/>
        </authorList>
    </citation>
    <scope>NUCLEOTIDE SEQUENCE</scope>
</reference>